<dbReference type="AlphaFoldDB" id="A0A920C4N1"/>
<reference evidence="2" key="1">
    <citation type="submission" date="2021-03" db="EMBL/GenBank/DDBJ databases">
        <title>Antimicrobial resistance genes in bacteria isolated from Japanese honey, and their potential for conferring macrolide and lincosamide resistance in the American foulbrood pathogen Paenibacillus larvae.</title>
        <authorList>
            <person name="Okamoto M."/>
            <person name="Kumagai M."/>
            <person name="Kanamori H."/>
            <person name="Takamatsu D."/>
        </authorList>
    </citation>
    <scope>NUCLEOTIDE SEQUENCE</scope>
    <source>
        <strain evidence="2">J43TS3</strain>
    </source>
</reference>
<dbReference type="EMBL" id="BORP01000001">
    <property type="protein sequence ID" value="GIO25810.1"/>
    <property type="molecule type" value="Genomic_DNA"/>
</dbReference>
<feature type="compositionally biased region" description="Basic and acidic residues" evidence="1">
    <location>
        <begin position="24"/>
        <end position="34"/>
    </location>
</feature>
<organism evidence="2 3">
    <name type="scientific">Ornithinibacillus bavariensis</name>
    <dbReference type="NCBI Taxonomy" id="545502"/>
    <lineage>
        <taxon>Bacteria</taxon>
        <taxon>Bacillati</taxon>
        <taxon>Bacillota</taxon>
        <taxon>Bacilli</taxon>
        <taxon>Bacillales</taxon>
        <taxon>Bacillaceae</taxon>
        <taxon>Ornithinibacillus</taxon>
    </lineage>
</organism>
<protein>
    <submittedName>
        <fullName evidence="2">Uncharacterized protein</fullName>
    </submittedName>
</protein>
<gene>
    <name evidence="2" type="ORF">J43TS3_04210</name>
</gene>
<sequence>MSEQNKNQNRDTGKQKNHGIKYNTEPKKNDKQDVEIASDTEFLNVNGKKNKRKRDNG</sequence>
<comment type="caution">
    <text evidence="2">The sequence shown here is derived from an EMBL/GenBank/DDBJ whole genome shotgun (WGS) entry which is preliminary data.</text>
</comment>
<evidence type="ECO:0000313" key="2">
    <source>
        <dbReference type="EMBL" id="GIO25810.1"/>
    </source>
</evidence>
<keyword evidence="3" id="KW-1185">Reference proteome</keyword>
<evidence type="ECO:0000313" key="3">
    <source>
        <dbReference type="Proteomes" id="UP000676917"/>
    </source>
</evidence>
<name>A0A920C4N1_9BACI</name>
<proteinExistence type="predicted"/>
<accession>A0A920C4N1</accession>
<feature type="region of interest" description="Disordered" evidence="1">
    <location>
        <begin position="1"/>
        <end position="57"/>
    </location>
</feature>
<dbReference type="Proteomes" id="UP000676917">
    <property type="component" value="Unassembled WGS sequence"/>
</dbReference>
<evidence type="ECO:0000256" key="1">
    <source>
        <dbReference type="SAM" id="MobiDB-lite"/>
    </source>
</evidence>
<dbReference type="RefSeq" id="WP_212919326.1">
    <property type="nucleotide sequence ID" value="NZ_BORP01000001.1"/>
</dbReference>
<feature type="compositionally biased region" description="Basic residues" evidence="1">
    <location>
        <begin position="48"/>
        <end position="57"/>
    </location>
</feature>